<dbReference type="Gene3D" id="3.10.129.10">
    <property type="entry name" value="Hotdog Thioesterase"/>
    <property type="match status" value="1"/>
</dbReference>
<dbReference type="Proteomes" id="UP000677082">
    <property type="component" value="Unassembled WGS sequence"/>
</dbReference>
<proteinExistence type="inferred from homology"/>
<dbReference type="EMBL" id="BOQN01000016">
    <property type="protein sequence ID" value="GIM89614.1"/>
    <property type="molecule type" value="Genomic_DNA"/>
</dbReference>
<dbReference type="RefSeq" id="WP_213005568.1">
    <property type="nucleotide sequence ID" value="NZ_BOQN01000016.1"/>
</dbReference>
<dbReference type="SUPFAM" id="SSF54637">
    <property type="entry name" value="Thioesterase/thiol ester dehydrase-isomerase"/>
    <property type="match status" value="1"/>
</dbReference>
<keyword evidence="4" id="KW-1185">Reference proteome</keyword>
<evidence type="ECO:0000313" key="3">
    <source>
        <dbReference type="EMBL" id="GIM89614.1"/>
    </source>
</evidence>
<dbReference type="PANTHER" id="PTHR43664:SF1">
    <property type="entry name" value="BETA-METHYLMALYL-COA DEHYDRATASE"/>
    <property type="match status" value="1"/>
</dbReference>
<dbReference type="CDD" id="cd03454">
    <property type="entry name" value="YdeM"/>
    <property type="match status" value="1"/>
</dbReference>
<comment type="similarity">
    <text evidence="1">Belongs to the enoyl-CoA hydratase/isomerase family.</text>
</comment>
<evidence type="ECO:0000313" key="4">
    <source>
        <dbReference type="Proteomes" id="UP000677082"/>
    </source>
</evidence>
<sequence>MDFAVGIDERYFEDYVPGSVHEFGHVVVDEAEMLAFARQFDPQPIHVDAAFAAAGPFGGLIASGWHTAAIFMRMFADHYLSRVASLASPGVDELRWPAPVRAGDRLRLRVTVVSARPSRSKPDRGVVQTRGELFNQDDQVVLSLVAVNMLLRRAV</sequence>
<reference evidence="3 4" key="1">
    <citation type="submission" date="2021-03" db="EMBL/GenBank/DDBJ databases">
        <title>Whole genome shotgun sequence of Actinoplanes toevensis NBRC 105298.</title>
        <authorList>
            <person name="Komaki H."/>
            <person name="Tamura T."/>
        </authorList>
    </citation>
    <scope>NUCLEOTIDE SEQUENCE [LARGE SCALE GENOMIC DNA]</scope>
    <source>
        <strain evidence="3 4">NBRC 105298</strain>
    </source>
</reference>
<evidence type="ECO:0000256" key="1">
    <source>
        <dbReference type="ARBA" id="ARBA00005254"/>
    </source>
</evidence>
<dbReference type="Pfam" id="PF01575">
    <property type="entry name" value="MaoC_dehydratas"/>
    <property type="match status" value="1"/>
</dbReference>
<dbReference type="PANTHER" id="PTHR43664">
    <property type="entry name" value="MONOAMINE OXIDASE-RELATED"/>
    <property type="match status" value="1"/>
</dbReference>
<gene>
    <name evidence="3" type="ORF">Ato02nite_014070</name>
</gene>
<dbReference type="AlphaFoldDB" id="A0A919W0T7"/>
<dbReference type="InterPro" id="IPR029069">
    <property type="entry name" value="HotDog_dom_sf"/>
</dbReference>
<evidence type="ECO:0000259" key="2">
    <source>
        <dbReference type="Pfam" id="PF01575"/>
    </source>
</evidence>
<organism evidence="3 4">
    <name type="scientific">Paractinoplanes toevensis</name>
    <dbReference type="NCBI Taxonomy" id="571911"/>
    <lineage>
        <taxon>Bacteria</taxon>
        <taxon>Bacillati</taxon>
        <taxon>Actinomycetota</taxon>
        <taxon>Actinomycetes</taxon>
        <taxon>Micromonosporales</taxon>
        <taxon>Micromonosporaceae</taxon>
        <taxon>Paractinoplanes</taxon>
    </lineage>
</organism>
<comment type="caution">
    <text evidence="3">The sequence shown here is derived from an EMBL/GenBank/DDBJ whole genome shotgun (WGS) entry which is preliminary data.</text>
</comment>
<protein>
    <submittedName>
        <fullName evidence="3">Enoyl-CoA hydratase</fullName>
    </submittedName>
</protein>
<feature type="domain" description="MaoC-like" evidence="2">
    <location>
        <begin position="25"/>
        <end position="121"/>
    </location>
</feature>
<dbReference type="InterPro" id="IPR002539">
    <property type="entry name" value="MaoC-like_dom"/>
</dbReference>
<accession>A0A919W0T7</accession>
<dbReference type="InterPro" id="IPR052342">
    <property type="entry name" value="MCH/BMMD"/>
</dbReference>
<name>A0A919W0T7_9ACTN</name>